<dbReference type="Proteomes" id="UP000257109">
    <property type="component" value="Unassembled WGS sequence"/>
</dbReference>
<protein>
    <submittedName>
        <fullName evidence="1">Uncharacterized protein</fullName>
    </submittedName>
</protein>
<gene>
    <name evidence="1" type="ORF">CR513_48391</name>
</gene>
<accession>A0A371F1I8</accession>
<organism evidence="1 2">
    <name type="scientific">Mucuna pruriens</name>
    <name type="common">Velvet bean</name>
    <name type="synonym">Dolichos pruriens</name>
    <dbReference type="NCBI Taxonomy" id="157652"/>
    <lineage>
        <taxon>Eukaryota</taxon>
        <taxon>Viridiplantae</taxon>
        <taxon>Streptophyta</taxon>
        <taxon>Embryophyta</taxon>
        <taxon>Tracheophyta</taxon>
        <taxon>Spermatophyta</taxon>
        <taxon>Magnoliopsida</taxon>
        <taxon>eudicotyledons</taxon>
        <taxon>Gunneridae</taxon>
        <taxon>Pentapetalae</taxon>
        <taxon>rosids</taxon>
        <taxon>fabids</taxon>
        <taxon>Fabales</taxon>
        <taxon>Fabaceae</taxon>
        <taxon>Papilionoideae</taxon>
        <taxon>50 kb inversion clade</taxon>
        <taxon>NPAAA clade</taxon>
        <taxon>indigoferoid/millettioid clade</taxon>
        <taxon>Phaseoleae</taxon>
        <taxon>Mucuna</taxon>
    </lineage>
</organism>
<name>A0A371F1I8_MUCPR</name>
<dbReference type="OrthoDB" id="1433117at2759"/>
<proteinExistence type="predicted"/>
<comment type="caution">
    <text evidence="1">The sequence shown here is derived from an EMBL/GenBank/DDBJ whole genome shotgun (WGS) entry which is preliminary data.</text>
</comment>
<feature type="non-terminal residue" evidence="1">
    <location>
        <position position="1"/>
    </location>
</feature>
<keyword evidence="2" id="KW-1185">Reference proteome</keyword>
<evidence type="ECO:0000313" key="2">
    <source>
        <dbReference type="Proteomes" id="UP000257109"/>
    </source>
</evidence>
<evidence type="ECO:0000313" key="1">
    <source>
        <dbReference type="EMBL" id="RDX72157.1"/>
    </source>
</evidence>
<reference evidence="1" key="1">
    <citation type="submission" date="2018-05" db="EMBL/GenBank/DDBJ databases">
        <title>Draft genome of Mucuna pruriens seed.</title>
        <authorList>
            <person name="Nnadi N.E."/>
            <person name="Vos R."/>
            <person name="Hasami M.H."/>
            <person name="Devisetty U.K."/>
            <person name="Aguiy J.C."/>
        </authorList>
    </citation>
    <scope>NUCLEOTIDE SEQUENCE [LARGE SCALE GENOMIC DNA]</scope>
    <source>
        <strain evidence="1">JCA_2017</strain>
    </source>
</reference>
<dbReference type="EMBL" id="QJKJ01011036">
    <property type="protein sequence ID" value="RDX72157.1"/>
    <property type="molecule type" value="Genomic_DNA"/>
</dbReference>
<sequence>MILVEIGEPSPHTALFEPSTNEEELRANLDMLEEIREIAHVKEYAVKARAARKYDKWLVPRRFRTTDLVLRRVTRKGEVNKLTPLWEGPFRILEEVGGGAYRLEHLDENKVPRTWNAASLRIIWSTLVPDKGRPMRPVRGYELHWYLITVGPRVQITLVLDNGRSMRPVWGYELHWYPITVGP</sequence>
<dbReference type="AlphaFoldDB" id="A0A371F1I8"/>